<evidence type="ECO:0000256" key="1">
    <source>
        <dbReference type="SAM" id="SignalP"/>
    </source>
</evidence>
<dbReference type="EMBL" id="CP025958">
    <property type="protein sequence ID" value="AWM35814.1"/>
    <property type="molecule type" value="Genomic_DNA"/>
</dbReference>
<accession>A0A2Z3H2I5</accession>
<dbReference type="Gene3D" id="3.40.50.1820">
    <property type="entry name" value="alpha/beta hydrolase"/>
    <property type="match status" value="1"/>
</dbReference>
<dbReference type="Proteomes" id="UP000245802">
    <property type="component" value="Chromosome"/>
</dbReference>
<evidence type="ECO:0000313" key="3">
    <source>
        <dbReference type="EMBL" id="AWM35814.1"/>
    </source>
</evidence>
<dbReference type="InterPro" id="IPR011042">
    <property type="entry name" value="6-blade_b-propeller_TolB-like"/>
</dbReference>
<dbReference type="InterPro" id="IPR050583">
    <property type="entry name" value="Mycobacterial_A85_antigen"/>
</dbReference>
<feature type="domain" description="SMP-30/Gluconolactonase/LRE-like region" evidence="2">
    <location>
        <begin position="310"/>
        <end position="540"/>
    </location>
</feature>
<keyword evidence="4" id="KW-1185">Reference proteome</keyword>
<dbReference type="AlphaFoldDB" id="A0A2Z3H2I5"/>
<dbReference type="Pfam" id="PF00756">
    <property type="entry name" value="Esterase"/>
    <property type="match status" value="1"/>
</dbReference>
<dbReference type="Pfam" id="PF08450">
    <property type="entry name" value="SGL"/>
    <property type="match status" value="1"/>
</dbReference>
<protein>
    <submittedName>
        <fullName evidence="3">Gluconolactonase</fullName>
    </submittedName>
</protein>
<dbReference type="SUPFAM" id="SSF63829">
    <property type="entry name" value="Calcium-dependent phosphotriesterase"/>
    <property type="match status" value="1"/>
</dbReference>
<name>A0A2Z3H2I5_9BACT</name>
<gene>
    <name evidence="3" type="ORF">C1280_01400</name>
</gene>
<evidence type="ECO:0000259" key="2">
    <source>
        <dbReference type="Pfam" id="PF08450"/>
    </source>
</evidence>
<dbReference type="RefSeq" id="WP_010049492.1">
    <property type="nucleotide sequence ID" value="NZ_CP025958.1"/>
</dbReference>
<reference evidence="3 4" key="1">
    <citation type="submission" date="2018-01" db="EMBL/GenBank/DDBJ databases">
        <title>G. obscuriglobus.</title>
        <authorList>
            <person name="Franke J."/>
            <person name="Blomberg W."/>
            <person name="Selmecki A."/>
        </authorList>
    </citation>
    <scope>NUCLEOTIDE SEQUENCE [LARGE SCALE GENOMIC DNA]</scope>
    <source>
        <strain evidence="3 4">DSM 5831</strain>
    </source>
</reference>
<dbReference type="PANTHER" id="PTHR48098:SF3">
    <property type="entry name" value="IRON(III) ENTEROBACTIN ESTERASE"/>
    <property type="match status" value="1"/>
</dbReference>
<dbReference type="PANTHER" id="PTHR48098">
    <property type="entry name" value="ENTEROCHELIN ESTERASE-RELATED"/>
    <property type="match status" value="1"/>
</dbReference>
<feature type="chain" id="PRO_5016362209" evidence="1">
    <location>
        <begin position="18"/>
        <end position="569"/>
    </location>
</feature>
<sequence>MRRLLPLLVFIPAVSLAQDAKPPEVPKGTSFSFAFAKSTVFPGTTRNVTVWVPAQYDGKTPACVYVNQDGLPGYVGPTFEKLIAAKEMPVTIAIGVTPGEVRAGDPKAALTRYNRSYEYDGLGDAYARMLLDELLPEVEKRTTKDGKPIVLSKRGTDRAIGGASSGAICAFTAAWERPDEFSRVFSTIGTYVGLRGGDIYPTLVRKFEPKPLRVYLQDGTKDLNIYGGDWWMANQTMERALVFAGYEAKHSWNDGGHNGGLAAGVFPEAMQFLWKDWPERPKAGKGSQPLQELLIPGEGWRLVGEGYKFTEGPATSPTGEVFFNDVGSSKTYKVVDGKPVEWLADSKRGDGQRFGPDGRLYANAAGESKLLAWDGAGKPSVFAEGFKGNDLVVLHNGAVYDTDPFETPNNSKVYYVSPKGEKKVVDTGLKFANGITVSPDQTLLYVADSRTRWVYSYVIQPDGTLANKQKYYHLYVRDADDDSGADGLRCDRDGRLWVATRAGLQVCDQAGRVNCIIPTPNGKLSNLTFGGANMDVVYATCGDKVYSRKVKVKGANAFEPPFKPAPPRL</sequence>
<dbReference type="InterPro" id="IPR000801">
    <property type="entry name" value="Esterase-like"/>
</dbReference>
<feature type="signal peptide" evidence="1">
    <location>
        <begin position="1"/>
        <end position="17"/>
    </location>
</feature>
<evidence type="ECO:0000313" key="4">
    <source>
        <dbReference type="Proteomes" id="UP000245802"/>
    </source>
</evidence>
<dbReference type="InterPro" id="IPR013658">
    <property type="entry name" value="SGL"/>
</dbReference>
<dbReference type="SUPFAM" id="SSF53474">
    <property type="entry name" value="alpha/beta-Hydrolases"/>
    <property type="match status" value="1"/>
</dbReference>
<keyword evidence="1" id="KW-0732">Signal</keyword>
<dbReference type="OrthoDB" id="9775130at2"/>
<organism evidence="3 4">
    <name type="scientific">Gemmata obscuriglobus</name>
    <dbReference type="NCBI Taxonomy" id="114"/>
    <lineage>
        <taxon>Bacteria</taxon>
        <taxon>Pseudomonadati</taxon>
        <taxon>Planctomycetota</taxon>
        <taxon>Planctomycetia</taxon>
        <taxon>Gemmatales</taxon>
        <taxon>Gemmataceae</taxon>
        <taxon>Gemmata</taxon>
    </lineage>
</organism>
<proteinExistence type="predicted"/>
<dbReference type="InterPro" id="IPR029058">
    <property type="entry name" value="AB_hydrolase_fold"/>
</dbReference>
<dbReference type="Gene3D" id="2.120.10.30">
    <property type="entry name" value="TolB, C-terminal domain"/>
    <property type="match status" value="1"/>
</dbReference>
<dbReference type="KEGG" id="gog:C1280_01400"/>